<dbReference type="Proteomes" id="UP000805193">
    <property type="component" value="Unassembled WGS sequence"/>
</dbReference>
<name>A0AC60PP99_IXOPE</name>
<protein>
    <submittedName>
        <fullName evidence="1">Uncharacterized protein</fullName>
    </submittedName>
</protein>
<keyword evidence="2" id="KW-1185">Reference proteome</keyword>
<evidence type="ECO:0000313" key="1">
    <source>
        <dbReference type="EMBL" id="KAG0422156.1"/>
    </source>
</evidence>
<sequence>MRVGPALRLFIEEVLRGRPSQDQDHPDYIPSVFPYRRQGNKERKMARYNRRQRRCEEGKENVEAPDEPDEAPHQPEEVCGGSEASIATELTGNDIDALIIENARLKQKLNEAQDDLKLAQSEIRSLKAANTRAESWSQRTVEEVLKSDRPWYMDDMFSSLHSGCRVDISLSSSFSSSPSLSEAVSVSSLSVMSLKRSVSGAKL</sequence>
<comment type="caution">
    <text evidence="1">The sequence shown here is derived from an EMBL/GenBank/DDBJ whole genome shotgun (WGS) entry which is preliminary data.</text>
</comment>
<gene>
    <name evidence="1" type="ORF">HPB47_001997</name>
</gene>
<organism evidence="1 2">
    <name type="scientific">Ixodes persulcatus</name>
    <name type="common">Taiga tick</name>
    <dbReference type="NCBI Taxonomy" id="34615"/>
    <lineage>
        <taxon>Eukaryota</taxon>
        <taxon>Metazoa</taxon>
        <taxon>Ecdysozoa</taxon>
        <taxon>Arthropoda</taxon>
        <taxon>Chelicerata</taxon>
        <taxon>Arachnida</taxon>
        <taxon>Acari</taxon>
        <taxon>Parasitiformes</taxon>
        <taxon>Ixodida</taxon>
        <taxon>Ixodoidea</taxon>
        <taxon>Ixodidae</taxon>
        <taxon>Ixodinae</taxon>
        <taxon>Ixodes</taxon>
    </lineage>
</organism>
<dbReference type="EMBL" id="JABSTQ010010265">
    <property type="protein sequence ID" value="KAG0422156.1"/>
    <property type="molecule type" value="Genomic_DNA"/>
</dbReference>
<proteinExistence type="predicted"/>
<accession>A0AC60PP99</accession>
<evidence type="ECO:0000313" key="2">
    <source>
        <dbReference type="Proteomes" id="UP000805193"/>
    </source>
</evidence>
<reference evidence="1 2" key="1">
    <citation type="journal article" date="2020" name="Cell">
        <title>Large-Scale Comparative Analyses of Tick Genomes Elucidate Their Genetic Diversity and Vector Capacities.</title>
        <authorList>
            <consortium name="Tick Genome and Microbiome Consortium (TIGMIC)"/>
            <person name="Jia N."/>
            <person name="Wang J."/>
            <person name="Shi W."/>
            <person name="Du L."/>
            <person name="Sun Y."/>
            <person name="Zhan W."/>
            <person name="Jiang J.F."/>
            <person name="Wang Q."/>
            <person name="Zhang B."/>
            <person name="Ji P."/>
            <person name="Bell-Sakyi L."/>
            <person name="Cui X.M."/>
            <person name="Yuan T.T."/>
            <person name="Jiang B.G."/>
            <person name="Yang W.F."/>
            <person name="Lam T.T."/>
            <person name="Chang Q.C."/>
            <person name="Ding S.J."/>
            <person name="Wang X.J."/>
            <person name="Zhu J.G."/>
            <person name="Ruan X.D."/>
            <person name="Zhao L."/>
            <person name="Wei J.T."/>
            <person name="Ye R.Z."/>
            <person name="Que T.C."/>
            <person name="Du C.H."/>
            <person name="Zhou Y.H."/>
            <person name="Cheng J.X."/>
            <person name="Dai P.F."/>
            <person name="Guo W.B."/>
            <person name="Han X.H."/>
            <person name="Huang E.J."/>
            <person name="Li L.F."/>
            <person name="Wei W."/>
            <person name="Gao Y.C."/>
            <person name="Liu J.Z."/>
            <person name="Shao H.Z."/>
            <person name="Wang X."/>
            <person name="Wang C.C."/>
            <person name="Yang T.C."/>
            <person name="Huo Q.B."/>
            <person name="Li W."/>
            <person name="Chen H.Y."/>
            <person name="Chen S.E."/>
            <person name="Zhou L.G."/>
            <person name="Ni X.B."/>
            <person name="Tian J.H."/>
            <person name="Sheng Y."/>
            <person name="Liu T."/>
            <person name="Pan Y.S."/>
            <person name="Xia L.Y."/>
            <person name="Li J."/>
            <person name="Zhao F."/>
            <person name="Cao W.C."/>
        </authorList>
    </citation>
    <scope>NUCLEOTIDE SEQUENCE [LARGE SCALE GENOMIC DNA]</scope>
    <source>
        <strain evidence="1">Iper-2018</strain>
    </source>
</reference>